<dbReference type="RefSeq" id="WP_311421262.1">
    <property type="nucleotide sequence ID" value="NZ_JAVREH010000002.1"/>
</dbReference>
<name>A0ABU2J542_9ACTN</name>
<gene>
    <name evidence="1" type="ORF">RM423_01680</name>
</gene>
<accession>A0ABU2J542</accession>
<dbReference type="EMBL" id="JAVREH010000002">
    <property type="protein sequence ID" value="MDT0260100.1"/>
    <property type="molecule type" value="Genomic_DNA"/>
</dbReference>
<dbReference type="Gene3D" id="3.40.830.10">
    <property type="entry name" value="LigB-like"/>
    <property type="match status" value="1"/>
</dbReference>
<evidence type="ECO:0000313" key="2">
    <source>
        <dbReference type="Proteomes" id="UP001183176"/>
    </source>
</evidence>
<evidence type="ECO:0000313" key="1">
    <source>
        <dbReference type="EMBL" id="MDT0260100.1"/>
    </source>
</evidence>
<organism evidence="1 2">
    <name type="scientific">Jatrophihabitans lederbergiae</name>
    <dbReference type="NCBI Taxonomy" id="3075547"/>
    <lineage>
        <taxon>Bacteria</taxon>
        <taxon>Bacillati</taxon>
        <taxon>Actinomycetota</taxon>
        <taxon>Actinomycetes</taxon>
        <taxon>Jatrophihabitantales</taxon>
        <taxon>Jatrophihabitantaceae</taxon>
        <taxon>Jatrophihabitans</taxon>
    </lineage>
</organism>
<sequence length="215" mass="22096">MIAAVANCPHPPLLLDGVTGRPVAEVEQLRAACLTAIEAMVSAAPTEILIIGGATPTELDKPVSVLVGRLLLARAECPLPVDQLVVPAETPTERCLWIGREAASRKARTGLLVMGDGSARRSVRAPGYLDGRAAPFDAAVERAFAGADPAGLAALDADLAAELLVAGRAAWQVLAGAMIARAAGAFAATVHYAADPFGVWYPVVSWVPSIGSVSD</sequence>
<reference evidence="2" key="1">
    <citation type="submission" date="2023-07" db="EMBL/GenBank/DDBJ databases">
        <title>30 novel species of actinomycetes from the DSMZ collection.</title>
        <authorList>
            <person name="Nouioui I."/>
        </authorList>
    </citation>
    <scope>NUCLEOTIDE SEQUENCE [LARGE SCALE GENOMIC DNA]</scope>
    <source>
        <strain evidence="2">DSM 44399</strain>
    </source>
</reference>
<keyword evidence="2" id="KW-1185">Reference proteome</keyword>
<comment type="caution">
    <text evidence="1">The sequence shown here is derived from an EMBL/GenBank/DDBJ whole genome shotgun (WGS) entry which is preliminary data.</text>
</comment>
<dbReference type="Proteomes" id="UP001183176">
    <property type="component" value="Unassembled WGS sequence"/>
</dbReference>
<proteinExistence type="predicted"/>
<protein>
    <submittedName>
        <fullName evidence="1">Uncharacterized protein</fullName>
    </submittedName>
</protein>